<reference evidence="2" key="3">
    <citation type="submission" date="2006-06" db="EMBL/GenBank/DDBJ databases">
        <authorList>
            <person name="Buell R."/>
            <person name="Wing R.A."/>
            <person name="McCombie W.A."/>
            <person name="Ouyang S."/>
        </authorList>
    </citation>
    <scope>NUCLEOTIDE SEQUENCE</scope>
</reference>
<protein>
    <submittedName>
        <fullName evidence="2">Expressed protein</fullName>
    </submittedName>
    <submittedName>
        <fullName evidence="3">cDNA clone:002-134-A07, full insert sequence</fullName>
    </submittedName>
</protein>
<organism evidence="2">
    <name type="scientific">Oryza sativa subsp. japonica</name>
    <name type="common">Rice</name>
    <dbReference type="NCBI Taxonomy" id="39947"/>
    <lineage>
        <taxon>Eukaryota</taxon>
        <taxon>Viridiplantae</taxon>
        <taxon>Streptophyta</taxon>
        <taxon>Embryophyta</taxon>
        <taxon>Tracheophyta</taxon>
        <taxon>Spermatophyta</taxon>
        <taxon>Magnoliopsida</taxon>
        <taxon>Liliopsida</taxon>
        <taxon>Poales</taxon>
        <taxon>Poaceae</taxon>
        <taxon>BOP clade</taxon>
        <taxon>Oryzoideae</taxon>
        <taxon>Oryzeae</taxon>
        <taxon>Oryzinae</taxon>
        <taxon>Oryza</taxon>
        <taxon>Oryza sativa</taxon>
    </lineage>
</organism>
<name>Q10HQ1_ORYSJ</name>
<feature type="region of interest" description="Disordered" evidence="1">
    <location>
        <begin position="38"/>
        <end position="71"/>
    </location>
</feature>
<feature type="region of interest" description="Disordered" evidence="1">
    <location>
        <begin position="89"/>
        <end position="108"/>
    </location>
</feature>
<evidence type="ECO:0000256" key="1">
    <source>
        <dbReference type="SAM" id="MobiDB-lite"/>
    </source>
</evidence>
<evidence type="ECO:0000313" key="3">
    <source>
        <dbReference type="EMBL" id="BAG98177.1"/>
    </source>
</evidence>
<accession>Q10HQ1</accession>
<reference evidence="2" key="2">
    <citation type="journal article" date="2005" name="Genome Res.">
        <title>Sequence, annotation, and analysis of synteny between rice chromosome 3 and diverged grass species.</title>
        <authorList>
            <consortium name="Rice Chromosome 3 Sequencing Consortium"/>
            <person name="Buell C.R."/>
            <person name="Yuan Q."/>
            <person name="Ouyang S."/>
            <person name="Liu J."/>
            <person name="Zhu W."/>
            <person name="Wang A."/>
            <person name="Maiti R."/>
            <person name="Haas B."/>
            <person name="Wortman J."/>
            <person name="Pertea M."/>
            <person name="Jones K.M."/>
            <person name="Kim M."/>
            <person name="Overton L."/>
            <person name="Tsitrin T."/>
            <person name="Fadrosh D."/>
            <person name="Bera J."/>
            <person name="Weaver B."/>
            <person name="Jin S."/>
            <person name="Johri S."/>
            <person name="Reardon M."/>
            <person name="Webb K."/>
            <person name="Hill J."/>
            <person name="Moffat K."/>
            <person name="Tallon L."/>
            <person name="Van Aken S."/>
            <person name="Lewis M."/>
            <person name="Utterback T."/>
            <person name="Feldblyum T."/>
            <person name="Zismann V."/>
            <person name="Iobst S."/>
            <person name="Hsiao J."/>
            <person name="de Vazeille A.R."/>
            <person name="Salzberg S.L."/>
            <person name="White O."/>
            <person name="Fraser C."/>
            <person name="Yu Y."/>
            <person name="Kim H."/>
            <person name="Rambo T."/>
            <person name="Currie J."/>
            <person name="Collura K."/>
            <person name="Kernodle-Thompson S."/>
            <person name="Wei F."/>
            <person name="Kudrna K."/>
            <person name="Ammiraju J.S."/>
            <person name="Luo M."/>
            <person name="Goicoechea J.L."/>
            <person name="Wing R.A."/>
            <person name="Henry D."/>
            <person name="Oates R."/>
            <person name="Palmer M."/>
            <person name="Pries G."/>
            <person name="Saski C."/>
            <person name="Simmons J."/>
            <person name="Soderlund C."/>
            <person name="Nelson W."/>
            <person name="de la Bastide M."/>
            <person name="Spiegel L."/>
            <person name="Nascimento L."/>
            <person name="Huang E."/>
            <person name="Preston R."/>
            <person name="Zutavern T."/>
            <person name="Palmer L."/>
            <person name="O'Shaughnessy A."/>
            <person name="Dike S."/>
            <person name="McCombie W.R."/>
            <person name="Minx P."/>
            <person name="Cordum H."/>
            <person name="Wilson R."/>
            <person name="Jin W."/>
            <person name="Lee H.R."/>
            <person name="Jiang J."/>
            <person name="Jackson S."/>
        </authorList>
    </citation>
    <scope>NUCLEOTIDE SEQUENCE [LARGE SCALE GENOMIC DNA]</scope>
</reference>
<evidence type="ECO:0000313" key="2">
    <source>
        <dbReference type="EMBL" id="ABF97291.1"/>
    </source>
</evidence>
<dbReference type="EMBL" id="DP000009">
    <property type="protein sequence ID" value="ABF97291.1"/>
    <property type="molecule type" value="Genomic_DNA"/>
</dbReference>
<sequence>MVFDRLCSEAVRPRGAQGAVPGDGAGGLLPVAAGAERRQGLQRRGQRRVGAVQRGGGVAAARDGRAARGPPLRGVRLQRGAAPVHRAAGGVRVRGGAGGVLRPRGHERQDRLHPGQLLLRQPDGLRVLGLLPPDRGHRADAHRRRVRRLAAARLPREH</sequence>
<dbReference type="AlphaFoldDB" id="Q10HQ1"/>
<dbReference type="EMBL" id="AK107849">
    <property type="protein sequence ID" value="BAG98177.1"/>
    <property type="molecule type" value="mRNA"/>
</dbReference>
<gene>
    <name evidence="2" type="ordered locus">LOC_Os03g38350</name>
</gene>
<reference evidence="3" key="1">
    <citation type="journal article" date="2003" name="Science">
        <title>Collection, Mapping, and Annotation of Over 28,000 cDNA Clones from japonica Rice.</title>
        <authorList>
            <person name="Kikuchi S."/>
            <person name="Satoh K."/>
            <person name="Nagata T."/>
            <person name="Kawagashira N."/>
            <person name="Doi K."/>
            <person name="Kishimoto N."/>
            <person name="Yazaki J."/>
            <person name="Ishikawa M."/>
            <person name="Yamada H."/>
            <person name="Ooka H."/>
            <person name="Hotta I."/>
            <person name="Kojima K."/>
            <person name="Namiki T."/>
            <person name="Ohneda E."/>
            <person name="Yahagi W."/>
            <person name="Suzuki K."/>
            <person name="Li C."/>
            <person name="Ohtsuki K."/>
            <person name="Shishiki T."/>
            <person name="Otomo Y."/>
            <person name="Murakami K."/>
            <person name="Iida Y."/>
            <person name="Sugano S."/>
            <person name="Fujimura T."/>
            <person name="Suzuki Y."/>
            <person name="Tsunoda Y."/>
            <person name="Kurosaki T."/>
            <person name="Kodama T."/>
            <person name="Masuda H."/>
            <person name="Kobayashi M."/>
            <person name="Xie Q."/>
            <person name="Lu M."/>
            <person name="Narikawa R."/>
            <person name="Sugiyama A."/>
            <person name="Mizuno K."/>
            <person name="Yokomizo S."/>
            <person name="Niikura J."/>
            <person name="Ikeda R."/>
            <person name="Ishibiki J."/>
            <person name="Kawamata M."/>
            <person name="Yoshimura A."/>
            <person name="Miura J."/>
            <person name="Kusumegi T."/>
            <person name="Oka M."/>
            <person name="Ryu R."/>
            <person name="Ueda M."/>
            <person name="Matsubara K."/>
            <person name="Kawai J."/>
            <person name="Carninci P."/>
            <person name="Adachi J."/>
            <person name="Aizawa K."/>
            <person name="Arakawa T."/>
            <person name="Fukuda S."/>
            <person name="Hara A."/>
            <person name="Hashidume W."/>
            <person name="Hayatsu N."/>
            <person name="Imotani K."/>
            <person name="Ishii Y."/>
            <person name="Itoh M."/>
            <person name="Kagawa I."/>
            <person name="Kondo S."/>
            <person name="Konno H."/>
            <person name="Miyazaki A."/>
            <person name="Osato N."/>
            <person name="Ota Y."/>
            <person name="Saito R."/>
            <person name="Sasaki D."/>
            <person name="Sato K."/>
            <person name="Shibata K."/>
            <person name="Shinagawa A."/>
            <person name="Shiraki T."/>
            <person name="Yoshino M."/>
            <person name="Hayashizaki Y."/>
        </authorList>
    </citation>
    <scope>NUCLEOTIDE SEQUENCE</scope>
</reference>
<proteinExistence type="evidence at transcript level"/>